<evidence type="ECO:0000256" key="2">
    <source>
        <dbReference type="SAM" id="Phobius"/>
    </source>
</evidence>
<dbReference type="Ensembl" id="ENSGMOT00000012380.2">
    <property type="protein sequence ID" value="ENSGMOP00000012055.2"/>
    <property type="gene ID" value="ENSGMOG00000011274.2"/>
</dbReference>
<name>A0A8C4ZH38_GADMO</name>
<organism evidence="6 7">
    <name type="scientific">Gadus morhua</name>
    <name type="common">Atlantic cod</name>
    <dbReference type="NCBI Taxonomy" id="8049"/>
    <lineage>
        <taxon>Eukaryota</taxon>
        <taxon>Metazoa</taxon>
        <taxon>Chordata</taxon>
        <taxon>Craniata</taxon>
        <taxon>Vertebrata</taxon>
        <taxon>Euteleostomi</taxon>
        <taxon>Actinopterygii</taxon>
        <taxon>Neopterygii</taxon>
        <taxon>Teleostei</taxon>
        <taxon>Neoteleostei</taxon>
        <taxon>Acanthomorphata</taxon>
        <taxon>Zeiogadaria</taxon>
        <taxon>Gadariae</taxon>
        <taxon>Gadiformes</taxon>
        <taxon>Gadoidei</taxon>
        <taxon>Gadidae</taxon>
        <taxon>Gadus</taxon>
    </lineage>
</organism>
<proteinExistence type="predicted"/>
<evidence type="ECO:0000256" key="3">
    <source>
        <dbReference type="SAM" id="SignalP"/>
    </source>
</evidence>
<dbReference type="PANTHER" id="PTHR20859:SF93">
    <property type="entry name" value="CYTOKINE RECEPTOR FAMILY MEMBER B12-RELATED"/>
    <property type="match status" value="1"/>
</dbReference>
<feature type="transmembrane region" description="Helical" evidence="2">
    <location>
        <begin position="231"/>
        <end position="251"/>
    </location>
</feature>
<evidence type="ECO:0000259" key="5">
    <source>
        <dbReference type="Pfam" id="PF09294"/>
    </source>
</evidence>
<gene>
    <name evidence="6" type="primary">crfb2</name>
</gene>
<feature type="region of interest" description="Disordered" evidence="1">
    <location>
        <begin position="436"/>
        <end position="478"/>
    </location>
</feature>
<sequence>MAVGPGFILLMLAWLSQVFSEIVPLPKPVNVNVTSSHFIHRLTWQPGPGTPRGVAYNVSVSRERDLPWVPVAGCVLVKHPLVCDLTRAFTNPTHVYYSMVVAILESQASPGAYSTGFKPIKDGELASPLLTLAACDHSLCVDLHPPLERVRALYQGLQYQLRVTTRSPGSHPAESLERTRSLKRHVLKDQAPGREYCVSVRIRDPQTHREFPFSPPTCASTPTAGVRSADVLLVVSVLALVLLGVVLYLLVQTGVVCLKNPLPSVLIFINPLVEERLAMPQKERVCAHIHLGAAAPSAGGKCAARVDHSVQEEGVSTAGSARSLGGYGPHVDSSCSSFSSCSSSSSLSTRPLLAPSLHTVAPSAAIGTPWRPSELQSELRAIALKTLGSVAVTTWDQHALHLACSADPPAPSPEAEPGVGSGEGCSDVNLLSLTLGGPHEDAATLPPTAEEEEVSMETLISVEDEDVDVEEQDGYLRR</sequence>
<dbReference type="Gene3D" id="2.60.40.10">
    <property type="entry name" value="Immunoglobulins"/>
    <property type="match status" value="1"/>
</dbReference>
<feature type="chain" id="PRO_5034641171" evidence="3">
    <location>
        <begin position="21"/>
        <end position="478"/>
    </location>
</feature>
<reference evidence="6" key="2">
    <citation type="submission" date="2025-09" db="UniProtKB">
        <authorList>
            <consortium name="Ensembl"/>
        </authorList>
    </citation>
    <scope>IDENTIFICATION</scope>
</reference>
<keyword evidence="7" id="KW-1185">Reference proteome</keyword>
<feature type="domain" description="Fibronectin type-III" evidence="4">
    <location>
        <begin position="10"/>
        <end position="109"/>
    </location>
</feature>
<keyword evidence="3" id="KW-0732">Signal</keyword>
<keyword evidence="2" id="KW-0472">Membrane</keyword>
<dbReference type="SUPFAM" id="SSF49265">
    <property type="entry name" value="Fibronectin type III"/>
    <property type="match status" value="2"/>
</dbReference>
<dbReference type="GO" id="GO:0005886">
    <property type="term" value="C:plasma membrane"/>
    <property type="evidence" value="ECO:0007669"/>
    <property type="project" value="TreeGrafter"/>
</dbReference>
<dbReference type="InterPro" id="IPR003961">
    <property type="entry name" value="FN3_dom"/>
</dbReference>
<evidence type="ECO:0000256" key="1">
    <source>
        <dbReference type="SAM" id="MobiDB-lite"/>
    </source>
</evidence>
<dbReference type="PANTHER" id="PTHR20859">
    <property type="entry name" value="INTERFERON/INTERLEUKIN RECEPTOR"/>
    <property type="match status" value="1"/>
</dbReference>
<dbReference type="AlphaFoldDB" id="A0A8C4ZH38"/>
<dbReference type="Pfam" id="PF01108">
    <property type="entry name" value="Tissue_fac"/>
    <property type="match status" value="1"/>
</dbReference>
<evidence type="ECO:0000259" key="4">
    <source>
        <dbReference type="Pfam" id="PF01108"/>
    </source>
</evidence>
<dbReference type="GO" id="GO:0004896">
    <property type="term" value="F:cytokine receptor activity"/>
    <property type="evidence" value="ECO:0007669"/>
    <property type="project" value="TreeGrafter"/>
</dbReference>
<dbReference type="InterPro" id="IPR036116">
    <property type="entry name" value="FN3_sf"/>
</dbReference>
<keyword evidence="2" id="KW-0812">Transmembrane</keyword>
<feature type="domain" description="Interferon/interleukin receptor" evidence="5">
    <location>
        <begin position="125"/>
        <end position="222"/>
    </location>
</feature>
<dbReference type="Pfam" id="PF09294">
    <property type="entry name" value="Interfer-bind"/>
    <property type="match status" value="1"/>
</dbReference>
<reference evidence="6" key="1">
    <citation type="submission" date="2025-08" db="UniProtKB">
        <authorList>
            <consortium name="Ensembl"/>
        </authorList>
    </citation>
    <scope>IDENTIFICATION</scope>
</reference>
<dbReference type="InterPro" id="IPR050650">
    <property type="entry name" value="Type-II_Cytokine-TF_Rcpt"/>
</dbReference>
<dbReference type="Proteomes" id="UP000694546">
    <property type="component" value="Chromosome 17"/>
</dbReference>
<feature type="compositionally biased region" description="Acidic residues" evidence="1">
    <location>
        <begin position="462"/>
        <end position="478"/>
    </location>
</feature>
<keyword evidence="2" id="KW-1133">Transmembrane helix</keyword>
<feature type="signal peptide" evidence="3">
    <location>
        <begin position="1"/>
        <end position="20"/>
    </location>
</feature>
<protein>
    <submittedName>
        <fullName evidence="6">Uncharacterized protein</fullName>
    </submittedName>
</protein>
<evidence type="ECO:0000313" key="6">
    <source>
        <dbReference type="Ensembl" id="ENSGMOP00000012055.2"/>
    </source>
</evidence>
<accession>A0A8C4ZH38</accession>
<dbReference type="InterPro" id="IPR013783">
    <property type="entry name" value="Ig-like_fold"/>
</dbReference>
<dbReference type="GeneTree" id="ENSGT00510000048978"/>
<dbReference type="InterPro" id="IPR015373">
    <property type="entry name" value="Interferon/interleukin_rcp_dom"/>
</dbReference>
<evidence type="ECO:0000313" key="7">
    <source>
        <dbReference type="Proteomes" id="UP000694546"/>
    </source>
</evidence>